<gene>
    <name evidence="6" type="ORF">HNP84_006033</name>
</gene>
<proteinExistence type="predicted"/>
<dbReference type="PANTHER" id="PTHR43156">
    <property type="entry name" value="STAGE II SPORULATION PROTEIN E-RELATED"/>
    <property type="match status" value="1"/>
</dbReference>
<dbReference type="InterPro" id="IPR029016">
    <property type="entry name" value="GAF-like_dom_sf"/>
</dbReference>
<dbReference type="Pfam" id="PF07228">
    <property type="entry name" value="SpoIIE"/>
    <property type="match status" value="1"/>
</dbReference>
<dbReference type="Gene3D" id="3.60.40.10">
    <property type="entry name" value="PPM-type phosphatase domain"/>
    <property type="match status" value="1"/>
</dbReference>
<dbReference type="InterPro" id="IPR035965">
    <property type="entry name" value="PAS-like_dom_sf"/>
</dbReference>
<dbReference type="Gene3D" id="1.10.10.10">
    <property type="entry name" value="Winged helix-like DNA-binding domain superfamily/Winged helix DNA-binding domain"/>
    <property type="match status" value="1"/>
</dbReference>
<dbReference type="GO" id="GO:0016791">
    <property type="term" value="F:phosphatase activity"/>
    <property type="evidence" value="ECO:0007669"/>
    <property type="project" value="TreeGrafter"/>
</dbReference>
<comment type="caution">
    <text evidence="6">The sequence shown here is derived from an EMBL/GenBank/DDBJ whole genome shotgun (WGS) entry which is preliminary data.</text>
</comment>
<keyword evidence="3" id="KW-0804">Transcription</keyword>
<dbReference type="SMART" id="SM00331">
    <property type="entry name" value="PP2C_SIG"/>
    <property type="match status" value="1"/>
</dbReference>
<dbReference type="PROSITE" id="PS50113">
    <property type="entry name" value="PAC"/>
    <property type="match status" value="1"/>
</dbReference>
<dbReference type="Gene3D" id="2.10.70.100">
    <property type="match status" value="1"/>
</dbReference>
<name>A0A840PBB2_9ACTN</name>
<dbReference type="AlphaFoldDB" id="A0A840PBB2"/>
<evidence type="ECO:0000259" key="4">
    <source>
        <dbReference type="PROSITE" id="PS50113"/>
    </source>
</evidence>
<dbReference type="InterPro" id="IPR036457">
    <property type="entry name" value="PPM-type-like_dom_sf"/>
</dbReference>
<reference evidence="6 7" key="1">
    <citation type="submission" date="2020-08" db="EMBL/GenBank/DDBJ databases">
        <title>Genomic Encyclopedia of Type Strains, Phase IV (KMG-IV): sequencing the most valuable type-strain genomes for metagenomic binning, comparative biology and taxonomic classification.</title>
        <authorList>
            <person name="Goeker M."/>
        </authorList>
    </citation>
    <scope>NUCLEOTIDE SEQUENCE [LARGE SCALE GENOMIC DNA]</scope>
    <source>
        <strain evidence="6 7">DSM 45615</strain>
    </source>
</reference>
<feature type="domain" description="PAC" evidence="4">
    <location>
        <begin position="486"/>
        <end position="538"/>
    </location>
</feature>
<dbReference type="SMART" id="SM01012">
    <property type="entry name" value="ANTAR"/>
    <property type="match status" value="1"/>
</dbReference>
<sequence>MHDPHEPSGNEPPADVPATMGLGRLAATVERLRREVREAHAAADGRALIELAKGILVERLGCNPAEAARQLAGLAEKAGLSPLELAADIVNQAARDRMTQAAGEFLSAATGDGDAEKLSVAVRLRTAESGALAAADTQAVAESLLEHALVPLGAHAVAVWAAGMDASLTLAGSAGFGEEEARRWRYVPPGVATPARQALLERRAVWWTDLSRTGLPSVGHRRDAAEGRVALPAGTGGRVLGVLEIAWPHPVPPQPPQVERQVEALAELAAHTLETGSRPVAYEPGSELVDLADGLHDSALVLRPHLDADGRLADFRIHHVNGEFVDFAGRPRGMVMGTLLLESYPMSAGEGGLYEKVERVYATGEPFRAERMTLTALVDEVPLSVVASVSISRVGEDVLLVWRVMDEAARLANLLQHAQRLGRVGAFEENAVTGGVVWSEQMYTLHGLPATEPPIPLQRLPRHAHPDDGVALGRFLRTLLHHRRPASTAFRLQRPDGVARHIRVVAEPVLDSDGTLLAVRGAFQDVSAQHWTEVALAATRDQLAHSEQQASERNRLALQLQNAIMPPTRGPFEAFNLKIAVRYRPAEEEHSVGGDWYDALVLPSKQVLLSVGDVAGHGIEAATGMVVLRNALRGLATTGAGPAQLLTWLNLVAHQLTEQITATAVCALFDPETGVMRWARAGHLPPIQIRSGTPTELPMISGMMLGVLAEVEYEEGAHRLEQGDVLLMYTDGLIERRDRSLQHSQQHLLRVAGEPGPTLEERLDHLLTHSRSDTDDDTCLIGIEYR</sequence>
<dbReference type="InterPro" id="IPR003018">
    <property type="entry name" value="GAF"/>
</dbReference>
<dbReference type="InterPro" id="IPR001932">
    <property type="entry name" value="PPM-type_phosphatase-like_dom"/>
</dbReference>
<dbReference type="PROSITE" id="PS50921">
    <property type="entry name" value="ANTAR"/>
    <property type="match status" value="1"/>
</dbReference>
<dbReference type="SUPFAM" id="SSF81606">
    <property type="entry name" value="PP2C-like"/>
    <property type="match status" value="1"/>
</dbReference>
<dbReference type="SMART" id="SM00086">
    <property type="entry name" value="PAC"/>
    <property type="match status" value="1"/>
</dbReference>
<dbReference type="InterPro" id="IPR036388">
    <property type="entry name" value="WH-like_DNA-bd_sf"/>
</dbReference>
<dbReference type="CDD" id="cd00130">
    <property type="entry name" value="PAS"/>
    <property type="match status" value="1"/>
</dbReference>
<dbReference type="InterPro" id="IPR013655">
    <property type="entry name" value="PAS_fold_3"/>
</dbReference>
<keyword evidence="7" id="KW-1185">Reference proteome</keyword>
<accession>A0A840PBB2</accession>
<dbReference type="Pfam" id="PF08447">
    <property type="entry name" value="PAS_3"/>
    <property type="match status" value="1"/>
</dbReference>
<protein>
    <submittedName>
        <fullName evidence="6">Serine phosphatase RsbU (Regulator of sigma subunit)</fullName>
    </submittedName>
</protein>
<evidence type="ECO:0000259" key="5">
    <source>
        <dbReference type="PROSITE" id="PS50921"/>
    </source>
</evidence>
<evidence type="ECO:0000256" key="1">
    <source>
        <dbReference type="ARBA" id="ARBA00022801"/>
    </source>
</evidence>
<dbReference type="InterPro" id="IPR000014">
    <property type="entry name" value="PAS"/>
</dbReference>
<evidence type="ECO:0000256" key="3">
    <source>
        <dbReference type="ARBA" id="ARBA00023163"/>
    </source>
</evidence>
<dbReference type="SUPFAM" id="SSF55785">
    <property type="entry name" value="PYP-like sensor domain (PAS domain)"/>
    <property type="match status" value="1"/>
</dbReference>
<dbReference type="InterPro" id="IPR052016">
    <property type="entry name" value="Bact_Sigma-Reg"/>
</dbReference>
<evidence type="ECO:0000256" key="2">
    <source>
        <dbReference type="ARBA" id="ARBA00023015"/>
    </source>
</evidence>
<dbReference type="PANTHER" id="PTHR43156:SF2">
    <property type="entry name" value="STAGE II SPORULATION PROTEIN E"/>
    <property type="match status" value="1"/>
</dbReference>
<dbReference type="Pfam" id="PF13185">
    <property type="entry name" value="GAF_2"/>
    <property type="match status" value="1"/>
</dbReference>
<dbReference type="InterPro" id="IPR005561">
    <property type="entry name" value="ANTAR"/>
</dbReference>
<dbReference type="GO" id="GO:0003723">
    <property type="term" value="F:RNA binding"/>
    <property type="evidence" value="ECO:0007669"/>
    <property type="project" value="InterPro"/>
</dbReference>
<evidence type="ECO:0000313" key="7">
    <source>
        <dbReference type="Proteomes" id="UP000578449"/>
    </source>
</evidence>
<dbReference type="Proteomes" id="UP000578449">
    <property type="component" value="Unassembled WGS sequence"/>
</dbReference>
<keyword evidence="1" id="KW-0378">Hydrolase</keyword>
<dbReference type="RefSeq" id="WP_312925943.1">
    <property type="nucleotide sequence ID" value="NZ_BAABIX010000036.1"/>
</dbReference>
<evidence type="ECO:0000313" key="6">
    <source>
        <dbReference type="EMBL" id="MBB5136289.1"/>
    </source>
</evidence>
<feature type="domain" description="ANTAR" evidence="5">
    <location>
        <begin position="29"/>
        <end position="90"/>
    </location>
</feature>
<dbReference type="InterPro" id="IPR001610">
    <property type="entry name" value="PAC"/>
</dbReference>
<dbReference type="EMBL" id="JACHGN010000013">
    <property type="protein sequence ID" value="MBB5136289.1"/>
    <property type="molecule type" value="Genomic_DNA"/>
</dbReference>
<dbReference type="SUPFAM" id="SSF55781">
    <property type="entry name" value="GAF domain-like"/>
    <property type="match status" value="1"/>
</dbReference>
<dbReference type="Gene3D" id="3.30.450.40">
    <property type="match status" value="1"/>
</dbReference>
<dbReference type="Pfam" id="PF03861">
    <property type="entry name" value="ANTAR"/>
    <property type="match status" value="1"/>
</dbReference>
<dbReference type="InterPro" id="IPR000700">
    <property type="entry name" value="PAS-assoc_C"/>
</dbReference>
<organism evidence="6 7">
    <name type="scientific">Thermocatellispora tengchongensis</name>
    <dbReference type="NCBI Taxonomy" id="1073253"/>
    <lineage>
        <taxon>Bacteria</taxon>
        <taxon>Bacillati</taxon>
        <taxon>Actinomycetota</taxon>
        <taxon>Actinomycetes</taxon>
        <taxon>Streptosporangiales</taxon>
        <taxon>Streptosporangiaceae</taxon>
        <taxon>Thermocatellispora</taxon>
    </lineage>
</organism>
<keyword evidence="2" id="KW-0805">Transcription regulation</keyword>
<dbReference type="Gene3D" id="3.30.450.20">
    <property type="entry name" value="PAS domain"/>
    <property type="match status" value="1"/>
</dbReference>